<dbReference type="InterPro" id="IPR023393">
    <property type="entry name" value="START-like_dom_sf"/>
</dbReference>
<organism evidence="4 5">
    <name type="scientific">Mangrovimicrobium sediminis</name>
    <dbReference type="NCBI Taxonomy" id="2562682"/>
    <lineage>
        <taxon>Bacteria</taxon>
        <taxon>Pseudomonadati</taxon>
        <taxon>Pseudomonadota</taxon>
        <taxon>Gammaproteobacteria</taxon>
        <taxon>Cellvibrionales</taxon>
        <taxon>Halieaceae</taxon>
        <taxon>Mangrovimicrobium</taxon>
    </lineage>
</organism>
<gene>
    <name evidence="4" type="ORF">E4634_08425</name>
</gene>
<dbReference type="OrthoDB" id="9804759at2"/>
<feature type="domain" description="Coenzyme Q-binding protein COQ10 START" evidence="3">
    <location>
        <begin position="10"/>
        <end position="134"/>
    </location>
</feature>
<evidence type="ECO:0000313" key="4">
    <source>
        <dbReference type="EMBL" id="TGD74148.1"/>
    </source>
</evidence>
<dbReference type="AlphaFoldDB" id="A0A4Z0M444"/>
<evidence type="ECO:0000256" key="1">
    <source>
        <dbReference type="ARBA" id="ARBA00008918"/>
    </source>
</evidence>
<keyword evidence="2" id="KW-1277">Toxin-antitoxin system</keyword>
<dbReference type="Proteomes" id="UP000298050">
    <property type="component" value="Unassembled WGS sequence"/>
</dbReference>
<keyword evidence="5" id="KW-1185">Reference proteome</keyword>
<dbReference type="InterPro" id="IPR005031">
    <property type="entry name" value="COQ10_START"/>
</dbReference>
<comment type="caution">
    <text evidence="4">The sequence shown here is derived from an EMBL/GenBank/DDBJ whole genome shotgun (WGS) entry which is preliminary data.</text>
</comment>
<comment type="similarity">
    <text evidence="1">Belongs to the ribosome association toxin RatA family.</text>
</comment>
<dbReference type="GO" id="GO:0048039">
    <property type="term" value="F:ubiquinone binding"/>
    <property type="evidence" value="ECO:0007669"/>
    <property type="project" value="InterPro"/>
</dbReference>
<dbReference type="PANTHER" id="PTHR12901:SF10">
    <property type="entry name" value="COENZYME Q-BINDING PROTEIN COQ10, MITOCHONDRIAL"/>
    <property type="match status" value="1"/>
</dbReference>
<evidence type="ECO:0000259" key="3">
    <source>
        <dbReference type="Pfam" id="PF03364"/>
    </source>
</evidence>
<dbReference type="EMBL" id="SRLE01000006">
    <property type="protein sequence ID" value="TGD74148.1"/>
    <property type="molecule type" value="Genomic_DNA"/>
</dbReference>
<sequence>MTSIHRSALLPYRARQLFDLVNDIEAYPAYMDGCVGAQILRREADLVEARLDLAKGVVSQSFATRNRLVDERHISLELVEGPFDHFRGSWEFLPLGEAACKVSLELEFRVRSSLLGAAAARLFDSVSDNLVSAVERRARQLYG</sequence>
<proteinExistence type="inferred from homology"/>
<evidence type="ECO:0000256" key="2">
    <source>
        <dbReference type="ARBA" id="ARBA00022649"/>
    </source>
</evidence>
<dbReference type="PANTHER" id="PTHR12901">
    <property type="entry name" value="SPERM PROTEIN HOMOLOG"/>
    <property type="match status" value="1"/>
</dbReference>
<dbReference type="Pfam" id="PF03364">
    <property type="entry name" value="Polyketide_cyc"/>
    <property type="match status" value="1"/>
</dbReference>
<dbReference type="SUPFAM" id="SSF55961">
    <property type="entry name" value="Bet v1-like"/>
    <property type="match status" value="1"/>
</dbReference>
<dbReference type="CDD" id="cd07813">
    <property type="entry name" value="COQ10p_like"/>
    <property type="match status" value="1"/>
</dbReference>
<evidence type="ECO:0000313" key="5">
    <source>
        <dbReference type="Proteomes" id="UP000298050"/>
    </source>
</evidence>
<accession>A0A4Z0M444</accession>
<reference evidence="4 5" key="1">
    <citation type="submission" date="2019-04" db="EMBL/GenBank/DDBJ databases">
        <title>Taxonomy of novel Haliea sp. from mangrove soil of West Coast of India.</title>
        <authorList>
            <person name="Verma A."/>
            <person name="Kumar P."/>
            <person name="Krishnamurthi S."/>
        </authorList>
    </citation>
    <scope>NUCLEOTIDE SEQUENCE [LARGE SCALE GENOMIC DNA]</scope>
    <source>
        <strain evidence="4 5">SAOS-164</strain>
    </source>
</reference>
<protein>
    <submittedName>
        <fullName evidence="4">Type II toxin-antitoxin system RatA family toxin</fullName>
    </submittedName>
</protein>
<dbReference type="InterPro" id="IPR044996">
    <property type="entry name" value="COQ10-like"/>
</dbReference>
<dbReference type="Gene3D" id="3.30.530.20">
    <property type="match status" value="1"/>
</dbReference>
<name>A0A4Z0M444_9GAMM</name>
<dbReference type="GO" id="GO:0045333">
    <property type="term" value="P:cellular respiration"/>
    <property type="evidence" value="ECO:0007669"/>
    <property type="project" value="InterPro"/>
</dbReference>
<dbReference type="RefSeq" id="WP_135442774.1">
    <property type="nucleotide sequence ID" value="NZ_SRLE01000006.1"/>
</dbReference>